<dbReference type="InterPro" id="IPR039417">
    <property type="entry name" value="Peptidase_C1A_papain-like"/>
</dbReference>
<dbReference type="CDD" id="cd02248">
    <property type="entry name" value="Peptidase_C1A"/>
    <property type="match status" value="1"/>
</dbReference>
<comment type="caution">
    <text evidence="6">The sequence shown here is derived from an EMBL/GenBank/DDBJ whole genome shotgun (WGS) entry which is preliminary data.</text>
</comment>
<dbReference type="SUPFAM" id="SSF54001">
    <property type="entry name" value="Cysteine proteinases"/>
    <property type="match status" value="1"/>
</dbReference>
<reference evidence="6 7" key="1">
    <citation type="journal article" date="2019" name="Commun. Biol.">
        <title>The bagworm genome reveals a unique fibroin gene that provides high tensile strength.</title>
        <authorList>
            <person name="Kono N."/>
            <person name="Nakamura H."/>
            <person name="Ohtoshi R."/>
            <person name="Tomita M."/>
            <person name="Numata K."/>
            <person name="Arakawa K."/>
        </authorList>
    </citation>
    <scope>NUCLEOTIDE SEQUENCE [LARGE SCALE GENOMIC DNA]</scope>
</reference>
<dbReference type="InterPro" id="IPR038765">
    <property type="entry name" value="Papain-like_cys_pep_sf"/>
</dbReference>
<dbReference type="STRING" id="151549.A0A4C1TV98"/>
<evidence type="ECO:0000256" key="2">
    <source>
        <dbReference type="ARBA" id="ARBA00022670"/>
    </source>
</evidence>
<dbReference type="InterPro" id="IPR000169">
    <property type="entry name" value="Pept_cys_AS"/>
</dbReference>
<keyword evidence="4" id="KW-0788">Thiol protease</keyword>
<comment type="similarity">
    <text evidence="1">Belongs to the peptidase C1 family.</text>
</comment>
<dbReference type="InterPro" id="IPR025660">
    <property type="entry name" value="Pept_his_AS"/>
</dbReference>
<dbReference type="PANTHER" id="PTHR12411">
    <property type="entry name" value="CYSTEINE PROTEASE FAMILY C1-RELATED"/>
    <property type="match status" value="1"/>
</dbReference>
<keyword evidence="7" id="KW-1185">Reference proteome</keyword>
<dbReference type="InterPro" id="IPR000668">
    <property type="entry name" value="Peptidase_C1A_C"/>
</dbReference>
<dbReference type="GO" id="GO:0008234">
    <property type="term" value="F:cysteine-type peptidase activity"/>
    <property type="evidence" value="ECO:0007669"/>
    <property type="project" value="UniProtKB-KW"/>
</dbReference>
<gene>
    <name evidence="6" type="primary">Ctso</name>
    <name evidence="6" type="ORF">EVAR_102673_1</name>
</gene>
<dbReference type="InterPro" id="IPR013128">
    <property type="entry name" value="Peptidase_C1A"/>
</dbReference>
<keyword evidence="2" id="KW-0645">Protease</keyword>
<evidence type="ECO:0000259" key="5">
    <source>
        <dbReference type="SMART" id="SM00645"/>
    </source>
</evidence>
<dbReference type="PROSITE" id="PS00639">
    <property type="entry name" value="THIOL_PROTEASE_HIS"/>
    <property type="match status" value="1"/>
</dbReference>
<dbReference type="GO" id="GO:0006508">
    <property type="term" value="P:proteolysis"/>
    <property type="evidence" value="ECO:0007669"/>
    <property type="project" value="UniProtKB-KW"/>
</dbReference>
<evidence type="ECO:0000256" key="4">
    <source>
        <dbReference type="ARBA" id="ARBA00022807"/>
    </source>
</evidence>
<dbReference type="OrthoDB" id="498368at2759"/>
<accession>A0A4C1TV98</accession>
<dbReference type="Pfam" id="PF14223">
    <property type="entry name" value="Retrotran_gag_2"/>
    <property type="match status" value="1"/>
</dbReference>
<evidence type="ECO:0000313" key="6">
    <source>
        <dbReference type="EMBL" id="GBP17814.1"/>
    </source>
</evidence>
<dbReference type="Proteomes" id="UP000299102">
    <property type="component" value="Unassembled WGS sequence"/>
</dbReference>
<evidence type="ECO:0000256" key="3">
    <source>
        <dbReference type="ARBA" id="ARBA00022801"/>
    </source>
</evidence>
<dbReference type="SMART" id="SM00645">
    <property type="entry name" value="Pept_C1"/>
    <property type="match status" value="1"/>
</dbReference>
<keyword evidence="3" id="KW-0378">Hydrolase</keyword>
<dbReference type="EMBL" id="BGZK01000090">
    <property type="protein sequence ID" value="GBP17814.1"/>
    <property type="molecule type" value="Genomic_DNA"/>
</dbReference>
<dbReference type="PRINTS" id="PR00705">
    <property type="entry name" value="PAPAIN"/>
</dbReference>
<proteinExistence type="inferred from homology"/>
<dbReference type="Pfam" id="PF00112">
    <property type="entry name" value="Peptidase_C1"/>
    <property type="match status" value="1"/>
</dbReference>
<protein>
    <submittedName>
        <fullName evidence="6">Cathepsin O</fullName>
    </submittedName>
</protein>
<name>A0A4C1TV98_EUMVA</name>
<evidence type="ECO:0000313" key="7">
    <source>
        <dbReference type="Proteomes" id="UP000299102"/>
    </source>
</evidence>
<dbReference type="AlphaFoldDB" id="A0A4C1TV98"/>
<sequence length="377" mass="41754">MKNQLTQIEEDISEKFVITKVLMSLPDCYKHFVSAWESVPDDKHKNLVARLLMEEQLKTKKEEAMQSTSSAFVAREIEKKKASLKEIEKLNSESVGPEGHRARYGLTPLSDMSKVEFRDIHLSDEKISKAPDSYAKSWINKRHHHNHEAYNVVRRKRASLPLYVDWRLNNTVGPIKNQGLCGACWAYSTVGVIETMAGILTGKMQSLSVQEVIDCARLGNAGCLGGDICLLLDWLLITKSPLINENNYPIRAMDGVCSLKKNVTGVTVTSFTCDDFVGAEDKILEAIANHGPVAVAVNALTWQNYLGGVIQYHCSGKLEELNHAVELVGYDLSGDVPYYIAKNSWGTEFGNEGYLNLAIGMNVCGLASEVATVDVKV</sequence>
<organism evidence="6 7">
    <name type="scientific">Eumeta variegata</name>
    <name type="common">Bagworm moth</name>
    <name type="synonym">Eumeta japonica</name>
    <dbReference type="NCBI Taxonomy" id="151549"/>
    <lineage>
        <taxon>Eukaryota</taxon>
        <taxon>Metazoa</taxon>
        <taxon>Ecdysozoa</taxon>
        <taxon>Arthropoda</taxon>
        <taxon>Hexapoda</taxon>
        <taxon>Insecta</taxon>
        <taxon>Pterygota</taxon>
        <taxon>Neoptera</taxon>
        <taxon>Endopterygota</taxon>
        <taxon>Lepidoptera</taxon>
        <taxon>Glossata</taxon>
        <taxon>Ditrysia</taxon>
        <taxon>Tineoidea</taxon>
        <taxon>Psychidae</taxon>
        <taxon>Oiketicinae</taxon>
        <taxon>Eumeta</taxon>
    </lineage>
</organism>
<feature type="domain" description="Peptidase C1A papain C-terminal" evidence="5">
    <location>
        <begin position="160"/>
        <end position="374"/>
    </location>
</feature>
<dbReference type="PROSITE" id="PS00139">
    <property type="entry name" value="THIOL_PROTEASE_CYS"/>
    <property type="match status" value="1"/>
</dbReference>
<evidence type="ECO:0000256" key="1">
    <source>
        <dbReference type="ARBA" id="ARBA00008455"/>
    </source>
</evidence>
<dbReference type="Gene3D" id="3.90.70.10">
    <property type="entry name" value="Cysteine proteinases"/>
    <property type="match status" value="1"/>
</dbReference>